<gene>
    <name evidence="2" type="ORF">TH53_22880</name>
</gene>
<dbReference type="RefSeq" id="WP_041885997.1">
    <property type="nucleotide sequence ID" value="NZ_CP157278.1"/>
</dbReference>
<keyword evidence="3" id="KW-1185">Reference proteome</keyword>
<name>A0A0D0F0D1_9SPHI</name>
<dbReference type="AlphaFoldDB" id="A0A0D0F0D1"/>
<dbReference type="OrthoDB" id="894172at2"/>
<dbReference type="Gene3D" id="2.20.20.40">
    <property type="entry name" value="Integron cassette protein"/>
    <property type="match status" value="1"/>
</dbReference>
<dbReference type="STRING" id="1503925.TH53_22880"/>
<organism evidence="2 3">
    <name type="scientific">Pedobacter lusitanus</name>
    <dbReference type="NCBI Taxonomy" id="1503925"/>
    <lineage>
        <taxon>Bacteria</taxon>
        <taxon>Pseudomonadati</taxon>
        <taxon>Bacteroidota</taxon>
        <taxon>Sphingobacteriia</taxon>
        <taxon>Sphingobacteriales</taxon>
        <taxon>Sphingobacteriaceae</taxon>
        <taxon>Pedobacter</taxon>
    </lineage>
</organism>
<accession>A0A0D0F0D1</accession>
<sequence>MIDDQILELGIDDKKRLYIKPVTERFVLIYRTATEVHWDDKGLFLYSPEPRGWTYFDWYRHIIEVVKNECDCKLILSEQTVWTNIANDLRKEIENC</sequence>
<dbReference type="InterPro" id="IPR041376">
    <property type="entry name" value="Hfx_Cass5"/>
</dbReference>
<comment type="caution">
    <text evidence="2">The sequence shown here is derived from an EMBL/GenBank/DDBJ whole genome shotgun (WGS) entry which is preliminary data.</text>
</comment>
<evidence type="ECO:0000313" key="3">
    <source>
        <dbReference type="Proteomes" id="UP000032049"/>
    </source>
</evidence>
<reference evidence="2 3" key="1">
    <citation type="submission" date="2015-01" db="EMBL/GenBank/DDBJ databases">
        <title>Draft genome sequence of Pedobacter sp. NL19 isolated from sludge of an effluent treatment pond in an abandoned uranium mine.</title>
        <authorList>
            <person name="Santos T."/>
            <person name="Caetano T."/>
            <person name="Covas C."/>
            <person name="Cruz A."/>
            <person name="Mendo S."/>
        </authorList>
    </citation>
    <scope>NUCLEOTIDE SEQUENCE [LARGE SCALE GENOMIC DNA]</scope>
    <source>
        <strain evidence="2 3">NL19</strain>
    </source>
</reference>
<dbReference type="Pfam" id="PF18287">
    <property type="entry name" value="Hfx_Cass5"/>
    <property type="match status" value="1"/>
</dbReference>
<dbReference type="EMBL" id="JXRA01000116">
    <property type="protein sequence ID" value="KIO75088.1"/>
    <property type="molecule type" value="Genomic_DNA"/>
</dbReference>
<evidence type="ECO:0000259" key="1">
    <source>
        <dbReference type="Pfam" id="PF18287"/>
    </source>
</evidence>
<dbReference type="Proteomes" id="UP000032049">
    <property type="component" value="Unassembled WGS sequence"/>
</dbReference>
<proteinExistence type="predicted"/>
<dbReference type="Gene3D" id="1.20.5.1210">
    <property type="entry name" value="Integron cassette protein helical domain"/>
    <property type="match status" value="1"/>
</dbReference>
<feature type="domain" description="Integron Cassette Protein Hfx-Cass5" evidence="1">
    <location>
        <begin position="4"/>
        <end position="78"/>
    </location>
</feature>
<protein>
    <recommendedName>
        <fullName evidence="1">Integron Cassette Protein Hfx-Cass5 domain-containing protein</fullName>
    </recommendedName>
</protein>
<evidence type="ECO:0000313" key="2">
    <source>
        <dbReference type="EMBL" id="KIO75088.1"/>
    </source>
</evidence>